<organism evidence="1 2">
    <name type="scientific">Pedobacter africanus</name>
    <dbReference type="NCBI Taxonomy" id="151894"/>
    <lineage>
        <taxon>Bacteria</taxon>
        <taxon>Pseudomonadati</taxon>
        <taxon>Bacteroidota</taxon>
        <taxon>Sphingobacteriia</taxon>
        <taxon>Sphingobacteriales</taxon>
        <taxon>Sphingobacteriaceae</taxon>
        <taxon>Pedobacter</taxon>
    </lineage>
</organism>
<dbReference type="Proteomes" id="UP001246858">
    <property type="component" value="Unassembled WGS sequence"/>
</dbReference>
<gene>
    <name evidence="1" type="ORF">J2X78_004263</name>
</gene>
<keyword evidence="2" id="KW-1185">Reference proteome</keyword>
<reference evidence="1" key="1">
    <citation type="submission" date="2023-07" db="EMBL/GenBank/DDBJ databases">
        <title>Sorghum-associated microbial communities from plants grown in Nebraska, USA.</title>
        <authorList>
            <person name="Schachtman D."/>
        </authorList>
    </citation>
    <scope>NUCLEOTIDE SEQUENCE</scope>
    <source>
        <strain evidence="1">2697</strain>
    </source>
</reference>
<evidence type="ECO:0000313" key="1">
    <source>
        <dbReference type="EMBL" id="MDR6785678.1"/>
    </source>
</evidence>
<proteinExistence type="predicted"/>
<sequence length="197" mass="22215">MKNLLKIGIAAFLVLNFSALQAKDVDFSVRVKNVDEKSVAFLIDGPQVIDLSIYGANGDLLYTQNIKTKATSTRTYNLRELPDGTYTFKIVGELKAAEYKVSIENGQAKVSEPIIEERFKPVLTKEDGVITLDLKNAPEGPVEVQILDRYNEPLYNQVFDNGLKAPKRFNVDRVFATELTFVVRSETQESRETVQMY</sequence>
<dbReference type="EMBL" id="JAVDTF010000004">
    <property type="protein sequence ID" value="MDR6785678.1"/>
    <property type="molecule type" value="Genomic_DNA"/>
</dbReference>
<accession>A0ACC6L2S1</accession>
<name>A0ACC6L2S1_9SPHI</name>
<comment type="caution">
    <text evidence="1">The sequence shown here is derived from an EMBL/GenBank/DDBJ whole genome shotgun (WGS) entry which is preliminary data.</text>
</comment>
<evidence type="ECO:0000313" key="2">
    <source>
        <dbReference type="Proteomes" id="UP001246858"/>
    </source>
</evidence>
<protein>
    <submittedName>
        <fullName evidence="1">Uncharacterized protein</fullName>
    </submittedName>
</protein>